<evidence type="ECO:0000313" key="13">
    <source>
        <dbReference type="EMBL" id="DAF95412.1"/>
    </source>
</evidence>
<reference evidence="13" key="1">
    <citation type="journal article" date="2021" name="Proc. Natl. Acad. Sci. U.S.A.">
        <title>A Catalog of Tens of Thousands of Viruses from Human Metagenomes Reveals Hidden Associations with Chronic Diseases.</title>
        <authorList>
            <person name="Tisza M.J."/>
            <person name="Buck C.B."/>
        </authorList>
    </citation>
    <scope>NUCLEOTIDE SEQUENCE</scope>
    <source>
        <strain evidence="13">CtCo31</strain>
    </source>
</reference>
<evidence type="ECO:0000256" key="7">
    <source>
        <dbReference type="ARBA" id="ARBA00023109"/>
    </source>
</evidence>
<feature type="binding site" evidence="10">
    <location>
        <position position="91"/>
    </location>
    <ligand>
        <name>Zn(2+)</name>
        <dbReference type="ChEBI" id="CHEBI:29105"/>
    </ligand>
</feature>
<evidence type="ECO:0000259" key="12">
    <source>
        <dbReference type="Pfam" id="PF08804"/>
    </source>
</evidence>
<feature type="domain" description="Bacteriophage T4 Gp32 single-stranded DNA-binding" evidence="12">
    <location>
        <begin position="42"/>
        <end position="242"/>
    </location>
</feature>
<feature type="binding site" evidence="10">
    <location>
        <position position="94"/>
    </location>
    <ligand>
        <name>Zn(2+)</name>
        <dbReference type="ChEBI" id="CHEBI:29105"/>
    </ligand>
</feature>
<feature type="region of interest" description="Disordered" evidence="11">
    <location>
        <begin position="271"/>
        <end position="296"/>
    </location>
</feature>
<feature type="binding site" evidence="10">
    <location>
        <position position="83"/>
    </location>
    <ligand>
        <name>Zn(2+)</name>
        <dbReference type="ChEBI" id="CHEBI:29105"/>
    </ligand>
</feature>
<dbReference type="HAMAP" id="MF_04152">
    <property type="entry name" value="SSB_T4"/>
    <property type="match status" value="1"/>
</dbReference>
<dbReference type="GO" id="GO:0046872">
    <property type="term" value="F:metal ion binding"/>
    <property type="evidence" value="ECO:0007669"/>
    <property type="project" value="UniProtKB-UniRule"/>
</dbReference>
<comment type="caution">
    <text evidence="10">Lacks conserved residue(s) required for the propagation of feature annotation.</text>
</comment>
<feature type="binding site" evidence="10">
    <location>
        <position position="69"/>
    </location>
    <ligand>
        <name>Zn(2+)</name>
        <dbReference type="ChEBI" id="CHEBI:29105"/>
    </ligand>
</feature>
<dbReference type="Gene3D" id="3.90.198.10">
    <property type="entry name" value="Replication Fork Single-Stranded Dna Binding Protein"/>
    <property type="match status" value="1"/>
</dbReference>
<name>A0A8S5ULW7_9CAUD</name>
<keyword evidence="4 10" id="KW-0479">Metal-binding</keyword>
<dbReference type="GO" id="GO:0039686">
    <property type="term" value="P:bidirectional double-stranded viral DNA replication"/>
    <property type="evidence" value="ECO:0007669"/>
    <property type="project" value="UniProtKB-UniRule"/>
</dbReference>
<dbReference type="Pfam" id="PF08804">
    <property type="entry name" value="gp32"/>
    <property type="match status" value="1"/>
</dbReference>
<proteinExistence type="inferred from homology"/>
<comment type="similarity">
    <text evidence="10">Belongs to the Tequatrovirus single-stranded DNA-binding protein family.</text>
</comment>
<comment type="function">
    <text evidence="10">Single-stranded DNA-binding protein that participates in viral DNA replication, recombination, and repair. Coats the lagging-strand ssDNA as the replication fork advances. Stimulates the activities of viral DNA polymerase and the replicative helicase, probably via its interaction with the helicase assembly factor. Together with the replicative helicase and the helicase assembly factor, promotes pairing of two homologous DNA molecules containing complementary single-stranded regions and mediates homologous DNA strand exchange. Promotes also the formation of joint molecules. mRNA specific autogenous translational repressor.</text>
</comment>
<evidence type="ECO:0000256" key="5">
    <source>
        <dbReference type="ARBA" id="ARBA00022763"/>
    </source>
</evidence>
<organism evidence="13">
    <name type="scientific">Myoviridae sp. ctCo31</name>
    <dbReference type="NCBI Taxonomy" id="2825053"/>
    <lineage>
        <taxon>Viruses</taxon>
        <taxon>Duplodnaviria</taxon>
        <taxon>Heunggongvirae</taxon>
        <taxon>Uroviricota</taxon>
        <taxon>Caudoviricetes</taxon>
    </lineage>
</organism>
<feature type="region of interest" description="Disordered" evidence="11">
    <location>
        <begin position="21"/>
        <end position="40"/>
    </location>
</feature>
<keyword evidence="5" id="KW-0227">DNA damage</keyword>
<dbReference type="GO" id="GO:0006310">
    <property type="term" value="P:DNA recombination"/>
    <property type="evidence" value="ECO:0007669"/>
    <property type="project" value="UniProtKB-UniRule"/>
</dbReference>
<keyword evidence="3" id="KW-0235">DNA replication</keyword>
<evidence type="ECO:0000256" key="11">
    <source>
        <dbReference type="SAM" id="MobiDB-lite"/>
    </source>
</evidence>
<evidence type="ECO:0000256" key="1">
    <source>
        <dbReference type="ARBA" id="ARBA00018590"/>
    </source>
</evidence>
<evidence type="ECO:0000256" key="6">
    <source>
        <dbReference type="ARBA" id="ARBA00022833"/>
    </source>
</evidence>
<keyword evidence="8 10" id="KW-0238">DNA-binding</keyword>
<dbReference type="InterPro" id="IPR046395">
    <property type="entry name" value="SSB_T4"/>
</dbReference>
<comment type="domain">
    <text evidence="10">The acidic C-terminus is involved in modulating the ssDNA binding properties. The N-terminus LAST motif is involved in the cooperative binding of the protein to single-stranded nucleic acids.</text>
</comment>
<protein>
    <recommendedName>
        <fullName evidence="1 10">Single-stranded DNA-binding protein</fullName>
        <shortName evidence="10">SSB protein</shortName>
    </recommendedName>
    <alternativeName>
        <fullName evidence="10">Helix-destabilizing protein</fullName>
    </alternativeName>
</protein>
<sequence>MATFKRANPSALQEQLEKLTQKNSFDSNKEHEWTLSTDPATGNGQAIIRFLPANPNIADSVPFAKLYSHGFKMANGKWFIENCPSTIGLPCPICEHNGSLWNSGIEQDKEVAKKQKRKIRYYANILVVKDPTNPENTGKVRVFSFGQKIMDKIIAQAAGDAELGTPGQDVTCVFTGSNFVLKAKKVAGFANYDDSKFLPASEIENINDEAYANELIAQMYNIMDYISPDKFKSAEELTAKFQSKTNGTVKSAAAELEESISGNSSFDAAMTEYESKSTSGSTDTVSDDELEALLNG</sequence>
<keyword evidence="10" id="KW-0233">DNA recombination</keyword>
<dbReference type="GO" id="GO:0006281">
    <property type="term" value="P:DNA repair"/>
    <property type="evidence" value="ECO:0007669"/>
    <property type="project" value="UniProtKB-UniRule"/>
</dbReference>
<evidence type="ECO:0000256" key="3">
    <source>
        <dbReference type="ARBA" id="ARBA00022705"/>
    </source>
</evidence>
<dbReference type="InterPro" id="IPR044947">
    <property type="entry name" value="Phage_T4_Gp32_ssDNA-bd_sf"/>
</dbReference>
<evidence type="ECO:0000256" key="8">
    <source>
        <dbReference type="ARBA" id="ARBA00023125"/>
    </source>
</evidence>
<accession>A0A8S5ULW7</accession>
<keyword evidence="2 10" id="KW-0678">Repressor</keyword>
<feature type="compositionally biased region" description="Acidic residues" evidence="11">
    <location>
        <begin position="285"/>
        <end position="296"/>
    </location>
</feature>
<dbReference type="InterPro" id="IPR012339">
    <property type="entry name" value="Phage_T4_Gp32_ssDNA-bd"/>
</dbReference>
<evidence type="ECO:0000256" key="4">
    <source>
        <dbReference type="ARBA" id="ARBA00022723"/>
    </source>
</evidence>
<keyword evidence="6 10" id="KW-0862">Zinc</keyword>
<keyword evidence="9 10" id="KW-0234">DNA repair</keyword>
<keyword evidence="7 10" id="KW-1194">Viral DNA replication</keyword>
<dbReference type="EMBL" id="BK016109">
    <property type="protein sequence ID" value="DAF95412.1"/>
    <property type="molecule type" value="Genomic_DNA"/>
</dbReference>
<comment type="subunit">
    <text evidence="10">Homodimer in the absence of DNA, monomer when binding DNA. Interacts with the DNA helicase assembly protein; a ternary complex between the helicase assembly protein, the single-stranded DNA-binding protein and ssDNA is an obligatory intermediate in the helicase loading mechanism. Part of the replicase complex that includes the DNA polymerase, the polymerase clamp, the clamp loader complex, the single-stranded DNA binding protein, the primase, the replicative helicase and the helicase assembly factor. Interacts (via C-terminus) with the viral SF1 dDA helicase. Interacts with the viral SF2 UvsW repair helicase.</text>
</comment>
<evidence type="ECO:0000256" key="10">
    <source>
        <dbReference type="HAMAP-Rule" id="MF_04152"/>
    </source>
</evidence>
<dbReference type="GO" id="GO:0006260">
    <property type="term" value="P:DNA replication"/>
    <property type="evidence" value="ECO:0007669"/>
    <property type="project" value="UniProtKB-KW"/>
</dbReference>
<evidence type="ECO:0000256" key="9">
    <source>
        <dbReference type="ARBA" id="ARBA00023204"/>
    </source>
</evidence>
<dbReference type="SUPFAM" id="SSF50249">
    <property type="entry name" value="Nucleic acid-binding proteins"/>
    <property type="match status" value="1"/>
</dbReference>
<evidence type="ECO:0000256" key="2">
    <source>
        <dbReference type="ARBA" id="ARBA00022491"/>
    </source>
</evidence>
<dbReference type="InterPro" id="IPR012340">
    <property type="entry name" value="NA-bd_OB-fold"/>
</dbReference>
<dbReference type="GO" id="GO:0003697">
    <property type="term" value="F:single-stranded DNA binding"/>
    <property type="evidence" value="ECO:0007669"/>
    <property type="project" value="UniProtKB-UniRule"/>
</dbReference>